<gene>
    <name evidence="2" type="ORF">BD833_101129</name>
</gene>
<evidence type="ECO:0000313" key="3">
    <source>
        <dbReference type="Proteomes" id="UP000322499"/>
    </source>
</evidence>
<evidence type="ECO:0000259" key="1">
    <source>
        <dbReference type="PROSITE" id="PS51186"/>
    </source>
</evidence>
<protein>
    <submittedName>
        <fullName evidence="2">Putative GNAT superfamily acetyltransferase</fullName>
    </submittedName>
</protein>
<name>A0A5S5D384_9ACTN</name>
<dbReference type="AlphaFoldDB" id="A0A5S5D384"/>
<feature type="domain" description="N-acetyltransferase" evidence="1">
    <location>
        <begin position="39"/>
        <end position="185"/>
    </location>
</feature>
<sequence>MVAMTDLMDGSPATGSADGAGLAGAAVLAATAAAARSGVRIVELVGLEPLHEVQALFDSIWHPAPDNRPVTVELMRAMAKAGNPLTGAYDGTRLVGASVGFFAAPAGTALHSHVTGVARSAQRRSIGRALKLHQRAWALERGITRISWTFDPLVRRNAWFNLGRLAASPLEYLPDFYGRMADTINGNDSSDRLLASWALDSEAVIRAVAGEPPQVDLTALRAAGAVDVVAPGPDGGPVITAAPPGVPLLVAVPPDVEALRLSDPDLAAAWRLAVRDALGGGARVRGFAQEGWYVVEAPGGPTL</sequence>
<dbReference type="Gene3D" id="3.40.630.30">
    <property type="match status" value="1"/>
</dbReference>
<comment type="caution">
    <text evidence="2">The sequence shown here is derived from an EMBL/GenBank/DDBJ whole genome shotgun (WGS) entry which is preliminary data.</text>
</comment>
<dbReference type="InterPro" id="IPR038764">
    <property type="entry name" value="GNAT_N_AcTrfase_prd"/>
</dbReference>
<dbReference type="CDD" id="cd04301">
    <property type="entry name" value="NAT_SF"/>
    <property type="match status" value="1"/>
</dbReference>
<evidence type="ECO:0000313" key="2">
    <source>
        <dbReference type="EMBL" id="TYP90411.1"/>
    </source>
</evidence>
<dbReference type="SUPFAM" id="SSF55729">
    <property type="entry name" value="Acyl-CoA N-acyltransferases (Nat)"/>
    <property type="match status" value="1"/>
</dbReference>
<organism evidence="2 3">
    <name type="scientific">Blastococcus xanthinilyticus</name>
    <dbReference type="NCBI Taxonomy" id="1564164"/>
    <lineage>
        <taxon>Bacteria</taxon>
        <taxon>Bacillati</taxon>
        <taxon>Actinomycetota</taxon>
        <taxon>Actinomycetes</taxon>
        <taxon>Geodermatophilales</taxon>
        <taxon>Geodermatophilaceae</taxon>
        <taxon>Blastococcus</taxon>
    </lineage>
</organism>
<dbReference type="EMBL" id="VNHW01000001">
    <property type="protein sequence ID" value="TYP90411.1"/>
    <property type="molecule type" value="Genomic_DNA"/>
</dbReference>
<proteinExistence type="predicted"/>
<dbReference type="InterPro" id="IPR016181">
    <property type="entry name" value="Acyl_CoA_acyltransferase"/>
</dbReference>
<dbReference type="Proteomes" id="UP000322499">
    <property type="component" value="Unassembled WGS sequence"/>
</dbReference>
<dbReference type="Pfam" id="PF00583">
    <property type="entry name" value="Acetyltransf_1"/>
    <property type="match status" value="1"/>
</dbReference>
<dbReference type="PANTHER" id="PTHR41700">
    <property type="entry name" value="GCN5-RELATED N-ACETYLTRANSFERASE"/>
    <property type="match status" value="1"/>
</dbReference>
<dbReference type="PROSITE" id="PS51186">
    <property type="entry name" value="GNAT"/>
    <property type="match status" value="1"/>
</dbReference>
<dbReference type="PANTHER" id="PTHR41700:SF1">
    <property type="entry name" value="N-ACETYLTRANSFERASE DOMAIN-CONTAINING PROTEIN"/>
    <property type="match status" value="1"/>
</dbReference>
<keyword evidence="3" id="KW-1185">Reference proteome</keyword>
<dbReference type="GO" id="GO:0016747">
    <property type="term" value="F:acyltransferase activity, transferring groups other than amino-acyl groups"/>
    <property type="evidence" value="ECO:0007669"/>
    <property type="project" value="InterPro"/>
</dbReference>
<dbReference type="InterPro" id="IPR000182">
    <property type="entry name" value="GNAT_dom"/>
</dbReference>
<keyword evidence="2" id="KW-0808">Transferase</keyword>
<reference evidence="2 3" key="1">
    <citation type="submission" date="2019-07" db="EMBL/GenBank/DDBJ databases">
        <title>Genomic Encyclopedia of Archaeal and Bacterial Type Strains, Phase II (KMG-II): from individual species to whole genera.</title>
        <authorList>
            <person name="Goeker M."/>
        </authorList>
    </citation>
    <scope>NUCLEOTIDE SEQUENCE [LARGE SCALE GENOMIC DNA]</scope>
    <source>
        <strain evidence="2 3">DSM 46842</strain>
    </source>
</reference>
<accession>A0A5S5D384</accession>